<keyword evidence="4" id="KW-1185">Reference proteome</keyword>
<evidence type="ECO:0000313" key="3">
    <source>
        <dbReference type="EMBL" id="QDT17291.1"/>
    </source>
</evidence>
<name>A0A517PD89_9PLAN</name>
<dbReference type="InterPro" id="IPR036465">
    <property type="entry name" value="vWFA_dom_sf"/>
</dbReference>
<dbReference type="PANTHER" id="PTHR33608">
    <property type="entry name" value="BLL2464 PROTEIN"/>
    <property type="match status" value="1"/>
</dbReference>
<evidence type="ECO:0000259" key="2">
    <source>
        <dbReference type="Pfam" id="PF01882"/>
    </source>
</evidence>
<sequence length="322" mass="35769">MTAQQGNPMADASLASRHTGPPGGRAHLSPQALARIGKLEVRARSVVEGVMDGLHRSPYFGQSVEFSQHREYVPGDEARHIDWKVWSKTDRYYVKLFEEDTNLRTTLLVDGSESMSYGSGPMTKADYAATLAAAIAYLLLKQQDSVGMTVFGEGVRAAVPHRGKKTHLNTLLGTLGATEPADKTDLGGILARTAEEQRRPGMIVLFSDLFADRDATYRGLRMLRSRGHDVLVFHVLDDAELDFDFQGTTRFVGMEDAGEVTCDPRSLKAGYLKAMQDFCEETRKRCAANLIDYQVVRTSEPFDASLSRYINARLGFRKSLRR</sequence>
<evidence type="ECO:0000313" key="4">
    <source>
        <dbReference type="Proteomes" id="UP000318741"/>
    </source>
</evidence>
<dbReference type="KEGG" id="acaf:CA12_34110"/>
<dbReference type="InterPro" id="IPR002881">
    <property type="entry name" value="DUF58"/>
</dbReference>
<dbReference type="PANTHER" id="PTHR33608:SF7">
    <property type="entry name" value="DUF58 DOMAIN-CONTAINING PROTEIN"/>
    <property type="match status" value="1"/>
</dbReference>
<evidence type="ECO:0000256" key="1">
    <source>
        <dbReference type="SAM" id="MobiDB-lite"/>
    </source>
</evidence>
<gene>
    <name evidence="3" type="ORF">CA12_34110</name>
</gene>
<accession>A0A517PD89</accession>
<dbReference type="EMBL" id="CP036265">
    <property type="protein sequence ID" value="QDT17291.1"/>
    <property type="molecule type" value="Genomic_DNA"/>
</dbReference>
<protein>
    <recommendedName>
        <fullName evidence="2">DUF58 domain-containing protein</fullName>
    </recommendedName>
</protein>
<feature type="region of interest" description="Disordered" evidence="1">
    <location>
        <begin position="1"/>
        <end position="28"/>
    </location>
</feature>
<dbReference type="Pfam" id="PF01882">
    <property type="entry name" value="DUF58"/>
    <property type="match status" value="1"/>
</dbReference>
<dbReference type="Proteomes" id="UP000318741">
    <property type="component" value="Chromosome"/>
</dbReference>
<dbReference type="AlphaFoldDB" id="A0A517PD89"/>
<feature type="domain" description="DUF58" evidence="2">
    <location>
        <begin position="69"/>
        <end position="274"/>
    </location>
</feature>
<dbReference type="Gene3D" id="3.40.50.410">
    <property type="entry name" value="von Willebrand factor, type A domain"/>
    <property type="match status" value="1"/>
</dbReference>
<dbReference type="SUPFAM" id="SSF53300">
    <property type="entry name" value="vWA-like"/>
    <property type="match status" value="1"/>
</dbReference>
<organism evidence="3 4">
    <name type="scientific">Alienimonas californiensis</name>
    <dbReference type="NCBI Taxonomy" id="2527989"/>
    <lineage>
        <taxon>Bacteria</taxon>
        <taxon>Pseudomonadati</taxon>
        <taxon>Planctomycetota</taxon>
        <taxon>Planctomycetia</taxon>
        <taxon>Planctomycetales</taxon>
        <taxon>Planctomycetaceae</taxon>
        <taxon>Alienimonas</taxon>
    </lineage>
</organism>
<reference evidence="3 4" key="1">
    <citation type="submission" date="2019-02" db="EMBL/GenBank/DDBJ databases">
        <title>Deep-cultivation of Planctomycetes and their phenomic and genomic characterization uncovers novel biology.</title>
        <authorList>
            <person name="Wiegand S."/>
            <person name="Jogler M."/>
            <person name="Boedeker C."/>
            <person name="Pinto D."/>
            <person name="Vollmers J."/>
            <person name="Rivas-Marin E."/>
            <person name="Kohn T."/>
            <person name="Peeters S.H."/>
            <person name="Heuer A."/>
            <person name="Rast P."/>
            <person name="Oberbeckmann S."/>
            <person name="Bunk B."/>
            <person name="Jeske O."/>
            <person name="Meyerdierks A."/>
            <person name="Storesund J.E."/>
            <person name="Kallscheuer N."/>
            <person name="Luecker S."/>
            <person name="Lage O.M."/>
            <person name="Pohl T."/>
            <person name="Merkel B.J."/>
            <person name="Hornburger P."/>
            <person name="Mueller R.-W."/>
            <person name="Bruemmer F."/>
            <person name="Labrenz M."/>
            <person name="Spormann A.M."/>
            <person name="Op den Camp H."/>
            <person name="Overmann J."/>
            <person name="Amann R."/>
            <person name="Jetten M.S.M."/>
            <person name="Mascher T."/>
            <person name="Medema M.H."/>
            <person name="Devos D.P."/>
            <person name="Kaster A.-K."/>
            <person name="Ovreas L."/>
            <person name="Rohde M."/>
            <person name="Galperin M.Y."/>
            <person name="Jogler C."/>
        </authorList>
    </citation>
    <scope>NUCLEOTIDE SEQUENCE [LARGE SCALE GENOMIC DNA]</scope>
    <source>
        <strain evidence="3 4">CA12</strain>
    </source>
</reference>
<proteinExistence type="predicted"/>